<reference evidence="13 14" key="1">
    <citation type="submission" date="2013-01" db="EMBL/GenBank/DDBJ databases">
        <authorList>
            <person name="Fiebig A."/>
            <person name="Goeker M."/>
            <person name="Klenk H.-P.P."/>
        </authorList>
    </citation>
    <scope>NUCLEOTIDE SEQUENCE [LARGE SCALE GENOMIC DNA]</scope>
    <source>
        <strain evidence="13 14">DSM 24838</strain>
    </source>
</reference>
<dbReference type="InterPro" id="IPR035965">
    <property type="entry name" value="PAS-like_dom_sf"/>
</dbReference>
<proteinExistence type="predicted"/>
<keyword evidence="11" id="KW-0472">Membrane</keyword>
<dbReference type="PROSITE" id="PS50109">
    <property type="entry name" value="HIS_KIN"/>
    <property type="match status" value="1"/>
</dbReference>
<dbReference type="CDD" id="cd00082">
    <property type="entry name" value="HisKA"/>
    <property type="match status" value="1"/>
</dbReference>
<sequence>MHSVDPEHLLAALPQPILLIGPDERIVAMNRAAQRLFGGGGVGRHYITAIRQPAVLDAVEAALRGEEPAPARYLAGDGGGDATWRAVAAPLPMGPRRGVALTFEDITDFESAGRMRRDFVANVSHELRTPLTAVLGFVETLKGPARSDPAASGRFLELLEREAGRMARLVADLLSLSRVEENERLRPRTPVGMAALIQGVAETLASVASADEVTLSLDLPEGEVLVPGDEGQLRQVVTNLVENAIKYGGRGRTVTVTLGLPGPESALRGDGVRVTVSDEGEGIAAHHIPRLTERFYRVDGHRGREVGGTGLGLAIVKHIVNRHRGRLRIESKPGQGSRFTVILPAMVEG</sequence>
<keyword evidence="5" id="KW-0597">Phosphoprotein</keyword>
<keyword evidence="10" id="KW-0902">Two-component regulatory system</keyword>
<dbReference type="AlphaFoldDB" id="A0A0D0Q9L3"/>
<dbReference type="FunFam" id="1.10.287.130:FF:000008">
    <property type="entry name" value="Two-component sensor histidine kinase"/>
    <property type="match status" value="1"/>
</dbReference>
<dbReference type="PANTHER" id="PTHR45453">
    <property type="entry name" value="PHOSPHATE REGULON SENSOR PROTEIN PHOR"/>
    <property type="match status" value="1"/>
</dbReference>
<dbReference type="Gene3D" id="1.10.287.130">
    <property type="match status" value="1"/>
</dbReference>
<keyword evidence="8 13" id="KW-0418">Kinase</keyword>
<dbReference type="eggNOG" id="COG5002">
    <property type="taxonomic scope" value="Bacteria"/>
</dbReference>
<dbReference type="Proteomes" id="UP000035100">
    <property type="component" value="Unassembled WGS sequence"/>
</dbReference>
<evidence type="ECO:0000256" key="6">
    <source>
        <dbReference type="ARBA" id="ARBA00022679"/>
    </source>
</evidence>
<dbReference type="STRING" id="1123501.Wenmar_03667"/>
<evidence type="ECO:0000256" key="3">
    <source>
        <dbReference type="ARBA" id="ARBA00012438"/>
    </source>
</evidence>
<evidence type="ECO:0000256" key="11">
    <source>
        <dbReference type="ARBA" id="ARBA00023136"/>
    </source>
</evidence>
<accession>A0A0D0Q9L3</accession>
<evidence type="ECO:0000259" key="12">
    <source>
        <dbReference type="PROSITE" id="PS50109"/>
    </source>
</evidence>
<dbReference type="InterPro" id="IPR003594">
    <property type="entry name" value="HATPase_dom"/>
</dbReference>
<evidence type="ECO:0000313" key="13">
    <source>
        <dbReference type="EMBL" id="KIQ67708.1"/>
    </source>
</evidence>
<dbReference type="SUPFAM" id="SSF47384">
    <property type="entry name" value="Homodimeric domain of signal transducing histidine kinase"/>
    <property type="match status" value="1"/>
</dbReference>
<keyword evidence="14" id="KW-1185">Reference proteome</keyword>
<dbReference type="InterPro" id="IPR036890">
    <property type="entry name" value="HATPase_C_sf"/>
</dbReference>
<dbReference type="EC" id="2.7.13.3" evidence="3"/>
<feature type="domain" description="Histidine kinase" evidence="12">
    <location>
        <begin position="122"/>
        <end position="347"/>
    </location>
</feature>
<dbReference type="EMBL" id="AONG01000020">
    <property type="protein sequence ID" value="KIQ67708.1"/>
    <property type="molecule type" value="Genomic_DNA"/>
</dbReference>
<evidence type="ECO:0000256" key="2">
    <source>
        <dbReference type="ARBA" id="ARBA00004236"/>
    </source>
</evidence>
<dbReference type="InterPro" id="IPR005467">
    <property type="entry name" value="His_kinase_dom"/>
</dbReference>
<keyword evidence="9" id="KW-0067">ATP-binding</keyword>
<evidence type="ECO:0000313" key="14">
    <source>
        <dbReference type="Proteomes" id="UP000035100"/>
    </source>
</evidence>
<dbReference type="PATRIC" id="fig|1123501.6.peg.3794"/>
<evidence type="ECO:0000256" key="7">
    <source>
        <dbReference type="ARBA" id="ARBA00022741"/>
    </source>
</evidence>
<dbReference type="Pfam" id="PF02518">
    <property type="entry name" value="HATPase_c"/>
    <property type="match status" value="1"/>
</dbReference>
<comment type="caution">
    <text evidence="13">The sequence shown here is derived from an EMBL/GenBank/DDBJ whole genome shotgun (WGS) entry which is preliminary data.</text>
</comment>
<comment type="subcellular location">
    <subcellularLocation>
        <location evidence="2">Cell membrane</location>
    </subcellularLocation>
</comment>
<dbReference type="SUPFAM" id="SSF55874">
    <property type="entry name" value="ATPase domain of HSP90 chaperone/DNA topoisomerase II/histidine kinase"/>
    <property type="match status" value="1"/>
</dbReference>
<dbReference type="Gene3D" id="3.30.450.20">
    <property type="entry name" value="PAS domain"/>
    <property type="match status" value="1"/>
</dbReference>
<dbReference type="SUPFAM" id="SSF55785">
    <property type="entry name" value="PYP-like sensor domain (PAS domain)"/>
    <property type="match status" value="1"/>
</dbReference>
<evidence type="ECO:0000256" key="8">
    <source>
        <dbReference type="ARBA" id="ARBA00022777"/>
    </source>
</evidence>
<evidence type="ECO:0000256" key="1">
    <source>
        <dbReference type="ARBA" id="ARBA00000085"/>
    </source>
</evidence>
<dbReference type="Pfam" id="PF00512">
    <property type="entry name" value="HisKA"/>
    <property type="match status" value="1"/>
</dbReference>
<dbReference type="InterPro" id="IPR050351">
    <property type="entry name" value="BphY/WalK/GraS-like"/>
</dbReference>
<dbReference type="SMART" id="SM00388">
    <property type="entry name" value="HisKA"/>
    <property type="match status" value="1"/>
</dbReference>
<evidence type="ECO:0000256" key="9">
    <source>
        <dbReference type="ARBA" id="ARBA00022840"/>
    </source>
</evidence>
<dbReference type="FunFam" id="3.30.565.10:FF:000006">
    <property type="entry name" value="Sensor histidine kinase WalK"/>
    <property type="match status" value="1"/>
</dbReference>
<dbReference type="GO" id="GO:0005886">
    <property type="term" value="C:plasma membrane"/>
    <property type="evidence" value="ECO:0007669"/>
    <property type="project" value="UniProtKB-SubCell"/>
</dbReference>
<dbReference type="Pfam" id="PF08448">
    <property type="entry name" value="PAS_4"/>
    <property type="match status" value="1"/>
</dbReference>
<evidence type="ECO:0000256" key="10">
    <source>
        <dbReference type="ARBA" id="ARBA00023012"/>
    </source>
</evidence>
<comment type="catalytic activity">
    <reaction evidence="1">
        <text>ATP + protein L-histidine = ADP + protein N-phospho-L-histidine.</text>
        <dbReference type="EC" id="2.7.13.3"/>
    </reaction>
</comment>
<dbReference type="OrthoDB" id="9813151at2"/>
<keyword evidence="7" id="KW-0547">Nucleotide-binding</keyword>
<dbReference type="PRINTS" id="PR00344">
    <property type="entry name" value="BCTRLSENSOR"/>
</dbReference>
<dbReference type="Gene3D" id="3.30.565.10">
    <property type="entry name" value="Histidine kinase-like ATPase, C-terminal domain"/>
    <property type="match status" value="1"/>
</dbReference>
<protein>
    <recommendedName>
        <fullName evidence="3">histidine kinase</fullName>
        <ecNumber evidence="3">2.7.13.3</ecNumber>
    </recommendedName>
</protein>
<keyword evidence="6 13" id="KW-0808">Transferase</keyword>
<evidence type="ECO:0000256" key="4">
    <source>
        <dbReference type="ARBA" id="ARBA00022475"/>
    </source>
</evidence>
<organism evidence="13 14">
    <name type="scientific">Wenxinia marina DSM 24838</name>
    <dbReference type="NCBI Taxonomy" id="1123501"/>
    <lineage>
        <taxon>Bacteria</taxon>
        <taxon>Pseudomonadati</taxon>
        <taxon>Pseudomonadota</taxon>
        <taxon>Alphaproteobacteria</taxon>
        <taxon>Rhodobacterales</taxon>
        <taxon>Roseobacteraceae</taxon>
        <taxon>Wenxinia</taxon>
    </lineage>
</organism>
<keyword evidence="4" id="KW-1003">Cell membrane</keyword>
<dbReference type="InterPro" id="IPR003661">
    <property type="entry name" value="HisK_dim/P_dom"/>
</dbReference>
<dbReference type="InterPro" id="IPR036097">
    <property type="entry name" value="HisK_dim/P_sf"/>
</dbReference>
<dbReference type="GO" id="GO:0004721">
    <property type="term" value="F:phosphoprotein phosphatase activity"/>
    <property type="evidence" value="ECO:0007669"/>
    <property type="project" value="TreeGrafter"/>
</dbReference>
<name>A0A0D0Q9L3_9RHOB</name>
<gene>
    <name evidence="13" type="ORF">Wenmar_03667</name>
</gene>
<dbReference type="InterPro" id="IPR013656">
    <property type="entry name" value="PAS_4"/>
</dbReference>
<dbReference type="GO" id="GO:0000155">
    <property type="term" value="F:phosphorelay sensor kinase activity"/>
    <property type="evidence" value="ECO:0007669"/>
    <property type="project" value="InterPro"/>
</dbReference>
<dbReference type="GO" id="GO:0005524">
    <property type="term" value="F:ATP binding"/>
    <property type="evidence" value="ECO:0007669"/>
    <property type="project" value="UniProtKB-KW"/>
</dbReference>
<dbReference type="RefSeq" id="WP_018302464.1">
    <property type="nucleotide sequence ID" value="NZ_KB902284.1"/>
</dbReference>
<dbReference type="GO" id="GO:0016036">
    <property type="term" value="P:cellular response to phosphate starvation"/>
    <property type="evidence" value="ECO:0007669"/>
    <property type="project" value="TreeGrafter"/>
</dbReference>
<dbReference type="InterPro" id="IPR004358">
    <property type="entry name" value="Sig_transdc_His_kin-like_C"/>
</dbReference>
<dbReference type="PANTHER" id="PTHR45453:SF1">
    <property type="entry name" value="PHOSPHATE REGULON SENSOR PROTEIN PHOR"/>
    <property type="match status" value="1"/>
</dbReference>
<dbReference type="SMART" id="SM00387">
    <property type="entry name" value="HATPase_c"/>
    <property type="match status" value="1"/>
</dbReference>
<evidence type="ECO:0000256" key="5">
    <source>
        <dbReference type="ARBA" id="ARBA00022553"/>
    </source>
</evidence>